<accession>A0A1C9CCB3</accession>
<dbReference type="FunFam" id="3.40.50.720:FF:000033">
    <property type="entry name" value="Adenylyltransferase and sulfurtransferase MOCS3"/>
    <property type="match status" value="1"/>
</dbReference>
<keyword evidence="3" id="KW-0067">ATP-binding</keyword>
<dbReference type="GeneID" id="29070611"/>
<evidence type="ECO:0000256" key="4">
    <source>
        <dbReference type="ARBA" id="ARBA00072792"/>
    </source>
</evidence>
<gene>
    <name evidence="7" type="primary">moeB</name>
    <name evidence="7" type="ORF">Aspa_159</name>
</gene>
<evidence type="ECO:0000259" key="6">
    <source>
        <dbReference type="PROSITE" id="PS50206"/>
    </source>
</evidence>
<dbReference type="InterPro" id="IPR036873">
    <property type="entry name" value="Rhodanese-like_dom_sf"/>
</dbReference>
<dbReference type="EMBL" id="KX284717">
    <property type="protein sequence ID" value="AOM66038.1"/>
    <property type="molecule type" value="Genomic_DNA"/>
</dbReference>
<evidence type="ECO:0000313" key="7">
    <source>
        <dbReference type="EMBL" id="AOM66038.1"/>
    </source>
</evidence>
<dbReference type="Pfam" id="PF00899">
    <property type="entry name" value="ThiF"/>
    <property type="match status" value="1"/>
</dbReference>
<dbReference type="SUPFAM" id="SSF69572">
    <property type="entry name" value="Activating enzymes of the ubiquitin-like proteins"/>
    <property type="match status" value="1"/>
</dbReference>
<dbReference type="PROSITE" id="PS50206">
    <property type="entry name" value="RHODANESE_3"/>
    <property type="match status" value="1"/>
</dbReference>
<keyword evidence="5" id="KW-0812">Transmembrane</keyword>
<reference evidence="7" key="1">
    <citation type="journal article" date="2016" name="BMC Biol.">
        <title>Parallel evolution of highly conserved plastid genome architecture in red seaweeds and seed plants.</title>
        <authorList>
            <person name="Lee J."/>
            <person name="Cho C.H."/>
            <person name="Park S.I."/>
            <person name="Choi J.W."/>
            <person name="Song H.S."/>
            <person name="West J.A."/>
            <person name="Bhattacharya D."/>
            <person name="Yoon H.S."/>
        </authorList>
    </citation>
    <scope>NUCLEOTIDE SEQUENCE</scope>
</reference>
<dbReference type="Gene3D" id="3.40.250.10">
    <property type="entry name" value="Rhodanese-like domain"/>
    <property type="match status" value="1"/>
</dbReference>
<feature type="domain" description="Rhodanese" evidence="6">
    <location>
        <begin position="281"/>
        <end position="366"/>
    </location>
</feature>
<dbReference type="GO" id="GO:0016779">
    <property type="term" value="F:nucleotidyltransferase activity"/>
    <property type="evidence" value="ECO:0007669"/>
    <property type="project" value="TreeGrafter"/>
</dbReference>
<keyword evidence="5" id="KW-0472">Membrane</keyword>
<dbReference type="GO" id="GO:0005524">
    <property type="term" value="F:ATP binding"/>
    <property type="evidence" value="ECO:0007669"/>
    <property type="project" value="UniProtKB-KW"/>
</dbReference>
<dbReference type="Gene3D" id="3.40.50.720">
    <property type="entry name" value="NAD(P)-binding Rossmann-like Domain"/>
    <property type="match status" value="1"/>
</dbReference>
<keyword evidence="7" id="KW-0934">Plastid</keyword>
<dbReference type="GO" id="GO:0004792">
    <property type="term" value="F:thiosulfate-cyanide sulfurtransferase activity"/>
    <property type="evidence" value="ECO:0007669"/>
    <property type="project" value="TreeGrafter"/>
</dbReference>
<geneLocation type="plastid" evidence="7"/>
<evidence type="ECO:0000256" key="2">
    <source>
        <dbReference type="ARBA" id="ARBA00022741"/>
    </source>
</evidence>
<dbReference type="CDD" id="cd00158">
    <property type="entry name" value="RHOD"/>
    <property type="match status" value="1"/>
</dbReference>
<dbReference type="GO" id="GO:0008641">
    <property type="term" value="F:ubiquitin-like modifier activating enzyme activity"/>
    <property type="evidence" value="ECO:0007669"/>
    <property type="project" value="InterPro"/>
</dbReference>
<feature type="transmembrane region" description="Helical" evidence="5">
    <location>
        <begin position="42"/>
        <end position="69"/>
    </location>
</feature>
<sequence length="366" mass="41767">MTLNPRNYDTYLSKEEYKLFARHLSLDSIGINGQKRLKQASILFIGAGGLASSAIIYLAASGIGCIGIIDNDYITESNLHRQVLYKVNNVNQLKVVCAKKEILKINPSCQVNIYPDRLNENNAIHIFNKYDIILDASDNFPTRYIIDQVCYQLHKVHIYGAIQNFEGQISVFNYKNGITYSDLYPKSLQLNPHTCNEIGVLGILPGIIGLIQATEAIKIITGSGEILSGYLLIYNALTIDFKKIKIRSNKKTNLLISNYKFPTDSSHNLSIKDFKQYLFHNKRKILIIDVRQNIEFQLQHIQNAINIPIKQLTSYTKIPFIKKQALNKMIIIYCSDNSRSILASLILTKYQIIHYRLENGIRYLSK</sequence>
<organism evidence="7">
    <name type="scientific">Asparagopsis taxiformis</name>
    <dbReference type="NCBI Taxonomy" id="260499"/>
    <lineage>
        <taxon>Eukaryota</taxon>
        <taxon>Rhodophyta</taxon>
        <taxon>Florideophyceae</taxon>
        <taxon>Rhodymeniophycidae</taxon>
        <taxon>Bonnemaisoniales</taxon>
        <taxon>Bonnemaisoniaceae</taxon>
        <taxon>Asparagopsis</taxon>
    </lineage>
</organism>
<evidence type="ECO:0000256" key="1">
    <source>
        <dbReference type="ARBA" id="ARBA00022679"/>
    </source>
</evidence>
<dbReference type="AlphaFoldDB" id="A0A1C9CCB3"/>
<keyword evidence="1" id="KW-0808">Transferase</keyword>
<dbReference type="PANTHER" id="PTHR10953:SF102">
    <property type="entry name" value="ADENYLYLTRANSFERASE AND SULFURTRANSFERASE MOCS3"/>
    <property type="match status" value="1"/>
</dbReference>
<dbReference type="Pfam" id="PF00581">
    <property type="entry name" value="Rhodanese"/>
    <property type="match status" value="1"/>
</dbReference>
<dbReference type="InterPro" id="IPR000594">
    <property type="entry name" value="ThiF_NAD_FAD-bd"/>
</dbReference>
<dbReference type="InterPro" id="IPR001763">
    <property type="entry name" value="Rhodanese-like_dom"/>
</dbReference>
<dbReference type="GO" id="GO:0008146">
    <property type="term" value="F:sulfotransferase activity"/>
    <property type="evidence" value="ECO:0007669"/>
    <property type="project" value="TreeGrafter"/>
</dbReference>
<dbReference type="InterPro" id="IPR035985">
    <property type="entry name" value="Ubiquitin-activating_enz"/>
</dbReference>
<dbReference type="InterPro" id="IPR045886">
    <property type="entry name" value="ThiF/MoeB/HesA"/>
</dbReference>
<evidence type="ECO:0000256" key="3">
    <source>
        <dbReference type="ARBA" id="ARBA00022840"/>
    </source>
</evidence>
<dbReference type="GO" id="GO:0005829">
    <property type="term" value="C:cytosol"/>
    <property type="evidence" value="ECO:0007669"/>
    <property type="project" value="TreeGrafter"/>
</dbReference>
<dbReference type="PANTHER" id="PTHR10953">
    <property type="entry name" value="UBIQUITIN-ACTIVATING ENZYME E1"/>
    <property type="match status" value="1"/>
</dbReference>
<dbReference type="RefSeq" id="YP_009294555.1">
    <property type="nucleotide sequence ID" value="NC_031148.1"/>
</dbReference>
<evidence type="ECO:0000256" key="5">
    <source>
        <dbReference type="SAM" id="Phobius"/>
    </source>
</evidence>
<keyword evidence="5" id="KW-1133">Transmembrane helix</keyword>
<protein>
    <recommendedName>
        <fullName evidence="4">Probable molybdopterin-synthase adenylyltransferase</fullName>
    </recommendedName>
</protein>
<name>A0A1C9CCB3_9FLOR</name>
<dbReference type="CDD" id="cd00757">
    <property type="entry name" value="ThiF_MoeB_HesA_family"/>
    <property type="match status" value="1"/>
</dbReference>
<keyword evidence="2" id="KW-0547">Nucleotide-binding</keyword>
<proteinExistence type="predicted"/>